<dbReference type="RefSeq" id="WP_072561155.1">
    <property type="nucleotide sequence ID" value="NZ_CP017921.1"/>
</dbReference>
<dbReference type="PANTHER" id="PTHR38664">
    <property type="entry name" value="SLR0058 PROTEIN"/>
    <property type="match status" value="1"/>
</dbReference>
<reference evidence="4 6" key="2">
    <citation type="submission" date="2016-10" db="EMBL/GenBank/DDBJ databases">
        <authorList>
            <person name="de Groot N.N."/>
        </authorList>
    </citation>
    <scope>NUCLEOTIDE SEQUENCE [LARGE SCALE GENOMIC DNA]</scope>
    <source>
        <strain evidence="4 6">Z-7982</strain>
    </source>
</reference>
<dbReference type="PANTHER" id="PTHR38664:SF1">
    <property type="entry name" value="SLR0058 PROTEIN"/>
    <property type="match status" value="1"/>
</dbReference>
<dbReference type="EMBL" id="CP017921">
    <property type="protein sequence ID" value="APH38703.1"/>
    <property type="molecule type" value="Genomic_DNA"/>
</dbReference>
<evidence type="ECO:0000313" key="5">
    <source>
        <dbReference type="Proteomes" id="UP000186879"/>
    </source>
</evidence>
<dbReference type="Proteomes" id="UP000267921">
    <property type="component" value="Unassembled WGS sequence"/>
</dbReference>
<dbReference type="EMBL" id="FNMU01000008">
    <property type="protein sequence ID" value="SDX02138.1"/>
    <property type="molecule type" value="Genomic_DNA"/>
</dbReference>
<dbReference type="AlphaFoldDB" id="A0A1L3Q1I9"/>
<dbReference type="Proteomes" id="UP000198669">
    <property type="component" value="Unassembled WGS sequence"/>
</dbReference>
<gene>
    <name evidence="2" type="ORF">BHR79_03835</name>
    <name evidence="3" type="ORF">EFE40_07025</name>
    <name evidence="4" type="ORF">SAMN04515625_2085</name>
</gene>
<evidence type="ECO:0000313" key="2">
    <source>
        <dbReference type="EMBL" id="APH38703.1"/>
    </source>
</evidence>
<accession>A0A1L3Q1I9</accession>
<organism evidence="2 5">
    <name type="scientific">Methanohalophilus halophilus</name>
    <dbReference type="NCBI Taxonomy" id="2177"/>
    <lineage>
        <taxon>Archaea</taxon>
        <taxon>Methanobacteriati</taxon>
        <taxon>Methanobacteriota</taxon>
        <taxon>Stenosarchaea group</taxon>
        <taxon>Methanomicrobia</taxon>
        <taxon>Methanosarcinales</taxon>
        <taxon>Methanosarcinaceae</taxon>
        <taxon>Methanohalophilus</taxon>
    </lineage>
</organism>
<evidence type="ECO:0000313" key="4">
    <source>
        <dbReference type="EMBL" id="SDX02138.1"/>
    </source>
</evidence>
<sequence>MYDPVYYMKKFGLFTVGLYALTEEKINEYVKDLVESGEINREEGKKFVTDLIESKRKQQEEMEDKMSSRVKEAVNKSDVATQEHVKNLEEKIDRLETMLAKSMGEDAPAEEKGKHEKDDEWS</sequence>
<feature type="region of interest" description="Disordered" evidence="1">
    <location>
        <begin position="56"/>
        <end position="78"/>
    </location>
</feature>
<keyword evidence="5" id="KW-1185">Reference proteome</keyword>
<name>A0A1L3Q1I9_9EURY</name>
<reference evidence="2 5" key="1">
    <citation type="submission" date="2016-10" db="EMBL/GenBank/DDBJ databases">
        <title>Methanohalophilus halophilus.</title>
        <authorList>
            <person name="L'haridon S."/>
        </authorList>
    </citation>
    <scope>NUCLEOTIDE SEQUENCE [LARGE SCALE GENOMIC DNA]</scope>
    <source>
        <strain evidence="2 5">Z-7982</strain>
    </source>
</reference>
<dbReference type="Proteomes" id="UP000186879">
    <property type="component" value="Chromosome"/>
</dbReference>
<dbReference type="STRING" id="2177.BHR79_03835"/>
<dbReference type="KEGG" id="mhaz:BHR79_03835"/>
<dbReference type="OrthoDB" id="125733at2157"/>
<proteinExistence type="predicted"/>
<reference evidence="3 7" key="3">
    <citation type="submission" date="2018-10" db="EMBL/GenBank/DDBJ databases">
        <title>Cultivation of a novel Methanohalophilus strain from Kebrit Deep of the Red Sea and a genomic comparison of members of the genus Methanohalophilus.</title>
        <authorList>
            <person name="Guan Y."/>
            <person name="Ngugi D.K."/>
            <person name="Stingl U."/>
        </authorList>
    </citation>
    <scope>NUCLEOTIDE SEQUENCE [LARGE SCALE GENOMIC DNA]</scope>
    <source>
        <strain evidence="3 7">DSM 3094</strain>
    </source>
</reference>
<feature type="region of interest" description="Disordered" evidence="1">
    <location>
        <begin position="100"/>
        <end position="122"/>
    </location>
</feature>
<dbReference type="EMBL" id="RJJG01000005">
    <property type="protein sequence ID" value="RNI08297.1"/>
    <property type="molecule type" value="Genomic_DNA"/>
</dbReference>
<protein>
    <submittedName>
        <fullName evidence="4">Polyhydroxyalkanoate synthesis regulator phasin</fullName>
    </submittedName>
</protein>
<feature type="compositionally biased region" description="Basic and acidic residues" evidence="1">
    <location>
        <begin position="109"/>
        <end position="122"/>
    </location>
</feature>
<evidence type="ECO:0000256" key="1">
    <source>
        <dbReference type="SAM" id="MobiDB-lite"/>
    </source>
</evidence>
<evidence type="ECO:0000313" key="3">
    <source>
        <dbReference type="EMBL" id="RNI08297.1"/>
    </source>
</evidence>
<dbReference type="GeneID" id="30582865"/>
<dbReference type="InterPro" id="IPR008769">
    <property type="entry name" value="PhaF_PhaI"/>
</dbReference>
<evidence type="ECO:0000313" key="6">
    <source>
        <dbReference type="Proteomes" id="UP000198669"/>
    </source>
</evidence>
<evidence type="ECO:0000313" key="7">
    <source>
        <dbReference type="Proteomes" id="UP000267921"/>
    </source>
</evidence>